<accession>A0A0J1CY71</accession>
<dbReference type="AlphaFoldDB" id="A0A0J1CY71"/>
<keyword evidence="7" id="KW-1185">Reference proteome</keyword>
<evidence type="ECO:0000256" key="1">
    <source>
        <dbReference type="ARBA" id="ARBA00005695"/>
    </source>
</evidence>
<evidence type="ECO:0000256" key="2">
    <source>
        <dbReference type="ARBA" id="ARBA00022729"/>
    </source>
</evidence>
<organism evidence="6 7">
    <name type="scientific">Caballeronia mineralivorans PML1(12)</name>
    <dbReference type="NCBI Taxonomy" id="908627"/>
    <lineage>
        <taxon>Bacteria</taxon>
        <taxon>Pseudomonadati</taxon>
        <taxon>Pseudomonadota</taxon>
        <taxon>Betaproteobacteria</taxon>
        <taxon>Burkholderiales</taxon>
        <taxon>Burkholderiaceae</taxon>
        <taxon>Caballeronia</taxon>
    </lineage>
</organism>
<dbReference type="PANTHER" id="PTHR30290">
    <property type="entry name" value="PERIPLASMIC BINDING COMPONENT OF ABC TRANSPORTER"/>
    <property type="match status" value="1"/>
</dbReference>
<keyword evidence="2 4" id="KW-0732">Signal</keyword>
<feature type="signal peptide" evidence="4">
    <location>
        <begin position="1"/>
        <end position="32"/>
    </location>
</feature>
<dbReference type="EMBL" id="AEJF01000094">
    <property type="protein sequence ID" value="KLU25301.1"/>
    <property type="molecule type" value="Genomic_DNA"/>
</dbReference>
<feature type="chain" id="PRO_5005249433" evidence="4">
    <location>
        <begin position="33"/>
        <end position="537"/>
    </location>
</feature>
<dbReference type="InterPro" id="IPR000914">
    <property type="entry name" value="SBP_5_dom"/>
</dbReference>
<gene>
    <name evidence="6" type="ORF">EOS_15540</name>
</gene>
<feature type="domain" description="Solute-binding protein family 5" evidence="5">
    <location>
        <begin position="85"/>
        <end position="447"/>
    </location>
</feature>
<dbReference type="Proteomes" id="UP000035963">
    <property type="component" value="Unassembled WGS sequence"/>
</dbReference>
<dbReference type="Gene3D" id="3.10.105.10">
    <property type="entry name" value="Dipeptide-binding Protein, Domain 3"/>
    <property type="match status" value="1"/>
</dbReference>
<dbReference type="CDD" id="cd08517">
    <property type="entry name" value="PBP2_NikA_DppA_OppA_like_13"/>
    <property type="match status" value="1"/>
</dbReference>
<evidence type="ECO:0000256" key="3">
    <source>
        <dbReference type="SAM" id="MobiDB-lite"/>
    </source>
</evidence>
<comment type="similarity">
    <text evidence="1">Belongs to the bacterial solute-binding protein 5 family.</text>
</comment>
<evidence type="ECO:0000313" key="7">
    <source>
        <dbReference type="Proteomes" id="UP000035963"/>
    </source>
</evidence>
<dbReference type="SUPFAM" id="SSF53850">
    <property type="entry name" value="Periplasmic binding protein-like II"/>
    <property type="match status" value="1"/>
</dbReference>
<dbReference type="GO" id="GO:0015833">
    <property type="term" value="P:peptide transport"/>
    <property type="evidence" value="ECO:0007669"/>
    <property type="project" value="TreeGrafter"/>
</dbReference>
<dbReference type="Gene3D" id="3.40.190.10">
    <property type="entry name" value="Periplasmic binding protein-like II"/>
    <property type="match status" value="1"/>
</dbReference>
<dbReference type="GO" id="GO:0043190">
    <property type="term" value="C:ATP-binding cassette (ABC) transporter complex"/>
    <property type="evidence" value="ECO:0007669"/>
    <property type="project" value="InterPro"/>
</dbReference>
<dbReference type="PANTHER" id="PTHR30290:SF38">
    <property type="entry name" value="D,D-DIPEPTIDE-BINDING PERIPLASMIC PROTEIN DDPA-RELATED"/>
    <property type="match status" value="1"/>
</dbReference>
<evidence type="ECO:0000256" key="4">
    <source>
        <dbReference type="SAM" id="SignalP"/>
    </source>
</evidence>
<dbReference type="InterPro" id="IPR030678">
    <property type="entry name" value="Peptide/Ni-bd"/>
</dbReference>
<evidence type="ECO:0000313" key="6">
    <source>
        <dbReference type="EMBL" id="KLU25301.1"/>
    </source>
</evidence>
<dbReference type="PIRSF" id="PIRSF002741">
    <property type="entry name" value="MppA"/>
    <property type="match status" value="1"/>
</dbReference>
<dbReference type="InterPro" id="IPR039424">
    <property type="entry name" value="SBP_5"/>
</dbReference>
<protein>
    <submittedName>
        <fullName evidence="6">ABC transporter substrate-binding protein</fullName>
    </submittedName>
</protein>
<reference evidence="6 7" key="1">
    <citation type="journal article" date="2015" name="Genome Announc.">
        <title>Draft Genome Sequence of Burkholderia sp. Strain PML1(12), an Ectomycorrhizosphere-Inhabiting Bacterium with Effective Mineral-Weathering Ability.</title>
        <authorList>
            <person name="Uroz S."/>
            <person name="Oger P."/>
        </authorList>
    </citation>
    <scope>NUCLEOTIDE SEQUENCE [LARGE SCALE GENOMIC DNA]</scope>
    <source>
        <strain evidence="7">PML1(12)</strain>
    </source>
</reference>
<sequence>MRFALPPRRFIVACMVASTALLIAGSSPGATAADVSQPVRGGTLNFVVDPEPPTLIDLTNTAVPTLKVSTKVTEGLLTYDFALHPGPQLATSWSISPDGLQYTFHLRHGVKWHDGQDFTSADVAYSIELLKRVHPRGKSTFANVTEVRTPDAFTAVLVLSKPSPFLIKAFSASESPIEPKHVYEGTDPFSNQNNNAPIGTGPFRFVKWVRGSYIEYERNPDYWDKPKPYLDKIIVKLIPDAPARSIAFETGSVDLGGNTPIPLSDIARLKQNPKLGIETRGYEFEAGVVRVEFNLSNQYLKVPAVRQAIARAIDRNVIAKTIYYGYASVLSSPIIPEGPYHDPTPTPYPFDVAKANALLDAAGLPRNSDGVRFSVIVDPLPISDIPQRTAAYLRSALAKIGVSVTIRNQDLPSYLRRVYSDHDFDIAVNGMSNLFDPTVGVQRLYWSQSIRKGVPFTNASGYSNPEVDRLLEQAAVEPNEAKRKQLFGQFQQIVGRDLPDVNLVEQQQVTIYNKRVHHHTTSPDGLDSNFSDVYLSP</sequence>
<dbReference type="Pfam" id="PF00496">
    <property type="entry name" value="SBP_bac_5"/>
    <property type="match status" value="1"/>
</dbReference>
<evidence type="ECO:0000259" key="5">
    <source>
        <dbReference type="Pfam" id="PF00496"/>
    </source>
</evidence>
<comment type="caution">
    <text evidence="6">The sequence shown here is derived from an EMBL/GenBank/DDBJ whole genome shotgun (WGS) entry which is preliminary data.</text>
</comment>
<proteinExistence type="inferred from homology"/>
<name>A0A0J1CY71_9BURK</name>
<dbReference type="GO" id="GO:1904680">
    <property type="term" value="F:peptide transmembrane transporter activity"/>
    <property type="evidence" value="ECO:0007669"/>
    <property type="project" value="TreeGrafter"/>
</dbReference>
<dbReference type="GO" id="GO:0030288">
    <property type="term" value="C:outer membrane-bounded periplasmic space"/>
    <property type="evidence" value="ECO:0007669"/>
    <property type="project" value="UniProtKB-ARBA"/>
</dbReference>
<dbReference type="PATRIC" id="fig|908627.4.peg.3468"/>
<dbReference type="RefSeq" id="WP_047847560.1">
    <property type="nucleotide sequence ID" value="NZ_AEJF01000094.1"/>
</dbReference>
<feature type="region of interest" description="Disordered" evidence="3">
    <location>
        <begin position="518"/>
        <end position="537"/>
    </location>
</feature>